<dbReference type="EMBL" id="JAUIRO010000008">
    <property type="protein sequence ID" value="KAK0702950.1"/>
    <property type="molecule type" value="Genomic_DNA"/>
</dbReference>
<sequence>MATRPASRAGFRFAIVCALPLEYNAVSLLVDEFWDKNGDPYGRASGDPYTYRTGRIDDISIVLVLLPNMGKASAASAAASVRSSYPNLELALLIGICGGIPRPNANEEILLGDVVLAGSVVQYDLGKLYPDGFQTNNTVKDIINPPKTVRNLLSILETNHRREDFQRRIAVILQELRSAGRPSQSAKYQFPGAALDKLYQSRYRHKHQVPTNCSQCMDPQNTCEQSRTQTCDELSCSDTFLVTRKREHDPESPAPLVFFGRIGSADTVVKSGEDRDRIAKEHGLLAFEMEGAGVWDEIPCIIIKGVCDYADSHKNKRWQDYAAATAASTMKALLEFYPKTDENRALLRRHFMVPLGRNEGFVGRHSILEQLLQRIPPNTNKDNCQRTIIEGLGGVGKTQVALEAAYRVCRDHTDCSIFWVPAVDTISFENAYRNIGQKLGIRGIDDDDADAKSLVKRALGESSDSWLLIVDNADDIELVFGSRGSPGFANYLPFSRNGSILLTTRNHKVAARFDQKNIITLAQMNQTEAIELLQHGRGNQIDNTESIRRLVDFLDNLPLAIRQASAYMAEIGMSAAIYLDRCRSSNKTLIRLLSKDFNDQARYENIKNPIATTWLISFEHITRDNPTAARYLRFICFLNEKDIPFSLLPPAEDELEVDEAIGTLKAYAFIIPRGKESFDIHRLVRLAMRNWLEEKGELTESITNVIQRLAMTFPFPKHENREIWMKYLPHMQIISESPGYCTDKEAESDLLFNIAGSYYQIAKYKEAEQMHWQALELSEKVLGREHPFTLTSMNNLGSVLESQGKYEEAEQMHRQALELKEKVLGREHPSTLTSMNNLGFVLKSQGKYEEAEQMHRQALELREKVLGREHPSTLTSMNNLGLVLKSHGKYEEAEQMHRQALELREKVLGREHPDTLTSMNNLGLVLESQGKYEEAEQMHRQALKLYETVLGREHPFTLTSMNNLGNVLESQGKYEEAEQMHRQALELREKVLGRDHPSTVRSRRNLAGCLTEKYRNL</sequence>
<protein>
    <recommendedName>
        <fullName evidence="7">Kinesin light chain</fullName>
    </recommendedName>
</protein>
<dbReference type="GO" id="GO:0003824">
    <property type="term" value="F:catalytic activity"/>
    <property type="evidence" value="ECO:0007669"/>
    <property type="project" value="InterPro"/>
</dbReference>
<feature type="domain" description="NB-ARC" evidence="3">
    <location>
        <begin position="381"/>
        <end position="535"/>
    </location>
</feature>
<dbReference type="Gene3D" id="3.40.50.300">
    <property type="entry name" value="P-loop containing nucleotide triphosphate hydrolases"/>
    <property type="match status" value="1"/>
</dbReference>
<dbReference type="Pfam" id="PF13424">
    <property type="entry name" value="TPR_12"/>
    <property type="match status" value="3"/>
</dbReference>
<dbReference type="InterPro" id="IPR000845">
    <property type="entry name" value="Nucleoside_phosphorylase_d"/>
</dbReference>
<feature type="chain" id="PRO_5041222232" description="Kinesin light chain" evidence="2">
    <location>
        <begin position="26"/>
        <end position="1017"/>
    </location>
</feature>
<dbReference type="RefSeq" id="XP_060289809.1">
    <property type="nucleotide sequence ID" value="XM_060435299.1"/>
</dbReference>
<dbReference type="PANTHER" id="PTHR46082">
    <property type="entry name" value="ATP/GTP-BINDING PROTEIN-RELATED"/>
    <property type="match status" value="1"/>
</dbReference>
<dbReference type="NCBIfam" id="NF040586">
    <property type="entry name" value="FxSxx_TPR"/>
    <property type="match status" value="1"/>
</dbReference>
<evidence type="ECO:0000313" key="5">
    <source>
        <dbReference type="EMBL" id="KAK0702950.1"/>
    </source>
</evidence>
<dbReference type="PROSITE" id="PS50005">
    <property type="entry name" value="TPR"/>
    <property type="match status" value="5"/>
</dbReference>
<keyword evidence="2" id="KW-0732">Signal</keyword>
<feature type="domain" description="Nucleoside phosphorylase" evidence="4">
    <location>
        <begin position="12"/>
        <end position="158"/>
    </location>
</feature>
<dbReference type="Proteomes" id="UP001172101">
    <property type="component" value="Unassembled WGS sequence"/>
</dbReference>
<feature type="signal peptide" evidence="2">
    <location>
        <begin position="1"/>
        <end position="25"/>
    </location>
</feature>
<feature type="repeat" description="TPR" evidence="1">
    <location>
        <begin position="790"/>
        <end position="823"/>
    </location>
</feature>
<keyword evidence="1" id="KW-0802">TPR repeat</keyword>
<dbReference type="AlphaFoldDB" id="A0AA40DH54"/>
<dbReference type="SUPFAM" id="SSF53167">
    <property type="entry name" value="Purine and uridine phosphorylases"/>
    <property type="match status" value="1"/>
</dbReference>
<dbReference type="SUPFAM" id="SSF52540">
    <property type="entry name" value="P-loop containing nucleoside triphosphate hydrolases"/>
    <property type="match status" value="1"/>
</dbReference>
<dbReference type="Gene3D" id="3.40.50.1580">
    <property type="entry name" value="Nucleoside phosphorylase domain"/>
    <property type="match status" value="1"/>
</dbReference>
<accession>A0AA40DH54</accession>
<dbReference type="InterPro" id="IPR019734">
    <property type="entry name" value="TPR_rpt"/>
</dbReference>
<feature type="repeat" description="TPR" evidence="1">
    <location>
        <begin position="832"/>
        <end position="865"/>
    </location>
</feature>
<dbReference type="InterPro" id="IPR035994">
    <property type="entry name" value="Nucleoside_phosphorylase_sf"/>
</dbReference>
<dbReference type="InterPro" id="IPR053137">
    <property type="entry name" value="NLR-like"/>
</dbReference>
<dbReference type="InterPro" id="IPR027417">
    <property type="entry name" value="P-loop_NTPase"/>
</dbReference>
<dbReference type="Gene3D" id="1.25.40.10">
    <property type="entry name" value="Tetratricopeptide repeat domain"/>
    <property type="match status" value="2"/>
</dbReference>
<feature type="repeat" description="TPR" evidence="1">
    <location>
        <begin position="916"/>
        <end position="949"/>
    </location>
</feature>
<reference evidence="5" key="1">
    <citation type="submission" date="2023-06" db="EMBL/GenBank/DDBJ databases">
        <title>Genome-scale phylogeny and comparative genomics of the fungal order Sordariales.</title>
        <authorList>
            <consortium name="Lawrence Berkeley National Laboratory"/>
            <person name="Hensen N."/>
            <person name="Bonometti L."/>
            <person name="Westerberg I."/>
            <person name="Brannstrom I.O."/>
            <person name="Guillou S."/>
            <person name="Cros-Aarteil S."/>
            <person name="Calhoun S."/>
            <person name="Haridas S."/>
            <person name="Kuo A."/>
            <person name="Mondo S."/>
            <person name="Pangilinan J."/>
            <person name="Riley R."/>
            <person name="LaButti K."/>
            <person name="Andreopoulos B."/>
            <person name="Lipzen A."/>
            <person name="Chen C."/>
            <person name="Yanf M."/>
            <person name="Daum C."/>
            <person name="Ng V."/>
            <person name="Clum A."/>
            <person name="Steindorff A."/>
            <person name="Ohm R."/>
            <person name="Martin F."/>
            <person name="Silar P."/>
            <person name="Natvig D."/>
            <person name="Lalanne C."/>
            <person name="Gautier V."/>
            <person name="Ament-velasquez S.L."/>
            <person name="Kruys A."/>
            <person name="Hutchinson M.I."/>
            <person name="Powell A.J."/>
            <person name="Barry K."/>
            <person name="Miller A.N."/>
            <person name="Grigoriev I.V."/>
            <person name="Debuchy R."/>
            <person name="Gladieux P."/>
            <person name="Thoren M.H."/>
            <person name="Johannesson H."/>
        </authorList>
    </citation>
    <scope>NUCLEOTIDE SEQUENCE</scope>
    <source>
        <strain evidence="5">SMH2392-1A</strain>
    </source>
</reference>
<proteinExistence type="predicted"/>
<dbReference type="InterPro" id="IPR011990">
    <property type="entry name" value="TPR-like_helical_dom_sf"/>
</dbReference>
<dbReference type="GO" id="GO:0009116">
    <property type="term" value="P:nucleoside metabolic process"/>
    <property type="evidence" value="ECO:0007669"/>
    <property type="project" value="InterPro"/>
</dbReference>
<feature type="repeat" description="TPR" evidence="1">
    <location>
        <begin position="874"/>
        <end position="907"/>
    </location>
</feature>
<evidence type="ECO:0000256" key="2">
    <source>
        <dbReference type="SAM" id="SignalP"/>
    </source>
</evidence>
<dbReference type="Pfam" id="PF01048">
    <property type="entry name" value="PNP_UDP_1"/>
    <property type="match status" value="1"/>
</dbReference>
<dbReference type="InterPro" id="IPR002182">
    <property type="entry name" value="NB-ARC"/>
</dbReference>
<comment type="caution">
    <text evidence="5">The sequence shown here is derived from an EMBL/GenBank/DDBJ whole genome shotgun (WGS) entry which is preliminary data.</text>
</comment>
<keyword evidence="6" id="KW-1185">Reference proteome</keyword>
<dbReference type="Pfam" id="PF00931">
    <property type="entry name" value="NB-ARC"/>
    <property type="match status" value="1"/>
</dbReference>
<name>A0AA40DH54_9PEZI</name>
<evidence type="ECO:0008006" key="7">
    <source>
        <dbReference type="Google" id="ProtNLM"/>
    </source>
</evidence>
<gene>
    <name evidence="5" type="ORF">B0T26DRAFT_486201</name>
</gene>
<dbReference type="SUPFAM" id="SSF48452">
    <property type="entry name" value="TPR-like"/>
    <property type="match status" value="1"/>
</dbReference>
<dbReference type="GeneID" id="85318569"/>
<dbReference type="PANTHER" id="PTHR46082:SF6">
    <property type="entry name" value="AAA+ ATPASE DOMAIN-CONTAINING PROTEIN-RELATED"/>
    <property type="match status" value="1"/>
</dbReference>
<evidence type="ECO:0000259" key="3">
    <source>
        <dbReference type="Pfam" id="PF00931"/>
    </source>
</evidence>
<evidence type="ECO:0000256" key="1">
    <source>
        <dbReference type="PROSITE-ProRule" id="PRU00339"/>
    </source>
</evidence>
<evidence type="ECO:0000259" key="4">
    <source>
        <dbReference type="Pfam" id="PF01048"/>
    </source>
</evidence>
<feature type="repeat" description="TPR" evidence="1">
    <location>
        <begin position="958"/>
        <end position="991"/>
    </location>
</feature>
<dbReference type="PRINTS" id="PR00381">
    <property type="entry name" value="KINESINLIGHT"/>
</dbReference>
<organism evidence="5 6">
    <name type="scientific">Lasiosphaeria miniovina</name>
    <dbReference type="NCBI Taxonomy" id="1954250"/>
    <lineage>
        <taxon>Eukaryota</taxon>
        <taxon>Fungi</taxon>
        <taxon>Dikarya</taxon>
        <taxon>Ascomycota</taxon>
        <taxon>Pezizomycotina</taxon>
        <taxon>Sordariomycetes</taxon>
        <taxon>Sordariomycetidae</taxon>
        <taxon>Sordariales</taxon>
        <taxon>Lasiosphaeriaceae</taxon>
        <taxon>Lasiosphaeria</taxon>
    </lineage>
</organism>
<dbReference type="GO" id="GO:0043531">
    <property type="term" value="F:ADP binding"/>
    <property type="evidence" value="ECO:0007669"/>
    <property type="project" value="InterPro"/>
</dbReference>
<evidence type="ECO:0000313" key="6">
    <source>
        <dbReference type="Proteomes" id="UP001172101"/>
    </source>
</evidence>
<dbReference type="SMART" id="SM00028">
    <property type="entry name" value="TPR"/>
    <property type="match status" value="6"/>
</dbReference>